<keyword evidence="2 4" id="KW-0238">DNA-binding</keyword>
<dbReference type="SUPFAM" id="SSF46689">
    <property type="entry name" value="Homeodomain-like"/>
    <property type="match status" value="1"/>
</dbReference>
<evidence type="ECO:0000256" key="3">
    <source>
        <dbReference type="ARBA" id="ARBA00023163"/>
    </source>
</evidence>
<feature type="DNA-binding region" description="H-T-H motif" evidence="4">
    <location>
        <begin position="28"/>
        <end position="47"/>
    </location>
</feature>
<dbReference type="Proteomes" id="UP001501822">
    <property type="component" value="Unassembled WGS sequence"/>
</dbReference>
<evidence type="ECO:0000313" key="6">
    <source>
        <dbReference type="EMBL" id="GAA0333262.1"/>
    </source>
</evidence>
<protein>
    <submittedName>
        <fullName evidence="6">TetR/AcrR family transcriptional regulator</fullName>
    </submittedName>
</protein>
<evidence type="ECO:0000313" key="7">
    <source>
        <dbReference type="Proteomes" id="UP001501822"/>
    </source>
</evidence>
<dbReference type="PANTHER" id="PTHR30055">
    <property type="entry name" value="HTH-TYPE TRANSCRIPTIONAL REGULATOR RUTR"/>
    <property type="match status" value="1"/>
</dbReference>
<evidence type="ECO:0000256" key="1">
    <source>
        <dbReference type="ARBA" id="ARBA00023015"/>
    </source>
</evidence>
<dbReference type="InterPro" id="IPR025996">
    <property type="entry name" value="MT1864/Rv1816-like_C"/>
</dbReference>
<dbReference type="Gene3D" id="1.10.357.10">
    <property type="entry name" value="Tetracycline Repressor, domain 2"/>
    <property type="match status" value="1"/>
</dbReference>
<keyword evidence="7" id="KW-1185">Reference proteome</keyword>
<keyword evidence="3" id="KW-0804">Transcription</keyword>
<dbReference type="InterPro" id="IPR001647">
    <property type="entry name" value="HTH_TetR"/>
</dbReference>
<accession>A0ABP3G3L9</accession>
<evidence type="ECO:0000259" key="5">
    <source>
        <dbReference type="PROSITE" id="PS50977"/>
    </source>
</evidence>
<dbReference type="InterPro" id="IPR036271">
    <property type="entry name" value="Tet_transcr_reg_TetR-rel_C_sf"/>
</dbReference>
<dbReference type="InterPro" id="IPR009057">
    <property type="entry name" value="Homeodomain-like_sf"/>
</dbReference>
<dbReference type="Pfam" id="PF13305">
    <property type="entry name" value="TetR_C_33"/>
    <property type="match status" value="1"/>
</dbReference>
<dbReference type="InterPro" id="IPR050109">
    <property type="entry name" value="HTH-type_TetR-like_transc_reg"/>
</dbReference>
<name>A0ABP3G3L9_9ACTN</name>
<sequence length="198" mass="21404">MPRGRLTAADVVRAGAELADEIGYQDLAMGALAQRLGVRAPSLYKHVDGLDDLRRRIAVLAMTELGEVVRAAIQGRAGTDALASFARAFGAYITAHPGRYTATIGAEVSGPGDELYDASARVLESMAAILRGYGVEEDEMVHALRTLRCLFHGYAALHTANGFQWSGDTDESFDWMIGFVDRGLRVRPPGPEGVQDRR</sequence>
<comment type="caution">
    <text evidence="6">The sequence shown here is derived from an EMBL/GenBank/DDBJ whole genome shotgun (WGS) entry which is preliminary data.</text>
</comment>
<dbReference type="Gene3D" id="1.10.10.60">
    <property type="entry name" value="Homeodomain-like"/>
    <property type="match status" value="1"/>
</dbReference>
<dbReference type="SUPFAM" id="SSF48498">
    <property type="entry name" value="Tetracyclin repressor-like, C-terminal domain"/>
    <property type="match status" value="1"/>
</dbReference>
<gene>
    <name evidence="6" type="ORF">GCM10010151_23790</name>
</gene>
<evidence type="ECO:0000256" key="4">
    <source>
        <dbReference type="PROSITE-ProRule" id="PRU00335"/>
    </source>
</evidence>
<dbReference type="RefSeq" id="WP_252802502.1">
    <property type="nucleotide sequence ID" value="NZ_BAAABM010000016.1"/>
</dbReference>
<organism evidence="6 7">
    <name type="scientific">Actinoallomurus spadix</name>
    <dbReference type="NCBI Taxonomy" id="79912"/>
    <lineage>
        <taxon>Bacteria</taxon>
        <taxon>Bacillati</taxon>
        <taxon>Actinomycetota</taxon>
        <taxon>Actinomycetes</taxon>
        <taxon>Streptosporangiales</taxon>
        <taxon>Thermomonosporaceae</taxon>
        <taxon>Actinoallomurus</taxon>
    </lineage>
</organism>
<evidence type="ECO:0000256" key="2">
    <source>
        <dbReference type="ARBA" id="ARBA00023125"/>
    </source>
</evidence>
<reference evidence="7" key="1">
    <citation type="journal article" date="2019" name="Int. J. Syst. Evol. Microbiol.">
        <title>The Global Catalogue of Microorganisms (GCM) 10K type strain sequencing project: providing services to taxonomists for standard genome sequencing and annotation.</title>
        <authorList>
            <consortium name="The Broad Institute Genomics Platform"/>
            <consortium name="The Broad Institute Genome Sequencing Center for Infectious Disease"/>
            <person name="Wu L."/>
            <person name="Ma J."/>
        </authorList>
    </citation>
    <scope>NUCLEOTIDE SEQUENCE [LARGE SCALE GENOMIC DNA]</scope>
    <source>
        <strain evidence="7">JCM 3146</strain>
    </source>
</reference>
<dbReference type="PROSITE" id="PS50977">
    <property type="entry name" value="HTH_TETR_2"/>
    <property type="match status" value="1"/>
</dbReference>
<proteinExistence type="predicted"/>
<dbReference type="PANTHER" id="PTHR30055:SF239">
    <property type="entry name" value="TRANSCRIPTIONAL REGULATORY PROTEIN"/>
    <property type="match status" value="1"/>
</dbReference>
<dbReference type="EMBL" id="BAAABM010000016">
    <property type="protein sequence ID" value="GAA0333262.1"/>
    <property type="molecule type" value="Genomic_DNA"/>
</dbReference>
<feature type="domain" description="HTH tetR-type" evidence="5">
    <location>
        <begin position="5"/>
        <end position="65"/>
    </location>
</feature>
<keyword evidence="1" id="KW-0805">Transcription regulation</keyword>